<keyword evidence="8" id="KW-0746">Sphingolipid metabolism</keyword>
<evidence type="ECO:0000256" key="3">
    <source>
        <dbReference type="ARBA" id="ARBA00004991"/>
    </source>
</evidence>
<evidence type="ECO:0000256" key="4">
    <source>
        <dbReference type="ARBA" id="ARBA00006484"/>
    </source>
</evidence>
<proteinExistence type="inferred from homology"/>
<evidence type="ECO:0000256" key="10">
    <source>
        <dbReference type="ARBA" id="ARBA00023098"/>
    </source>
</evidence>
<keyword evidence="16" id="KW-1185">Reference proteome</keyword>
<dbReference type="InterPro" id="IPR002347">
    <property type="entry name" value="SDR_fam"/>
</dbReference>
<dbReference type="EMBL" id="CP136896">
    <property type="protein sequence ID" value="WOL13209.1"/>
    <property type="molecule type" value="Genomic_DNA"/>
</dbReference>
<evidence type="ECO:0000256" key="5">
    <source>
        <dbReference type="ARBA" id="ARBA00022741"/>
    </source>
</evidence>
<evidence type="ECO:0000256" key="9">
    <source>
        <dbReference type="ARBA" id="ARBA00023002"/>
    </source>
</evidence>
<dbReference type="GO" id="GO:0000166">
    <property type="term" value="F:nucleotide binding"/>
    <property type="evidence" value="ECO:0007669"/>
    <property type="project" value="UniProtKB-KW"/>
</dbReference>
<dbReference type="AlphaFoldDB" id="A0AAQ3KR16"/>
<evidence type="ECO:0000256" key="7">
    <source>
        <dbReference type="ARBA" id="ARBA00022857"/>
    </source>
</evidence>
<dbReference type="FunFam" id="3.40.50.720:FF:000165">
    <property type="entry name" value="3-ketodihydrosphingosine reductase"/>
    <property type="match status" value="1"/>
</dbReference>
<evidence type="ECO:0000256" key="11">
    <source>
        <dbReference type="ARBA" id="ARBA00026112"/>
    </source>
</evidence>
<dbReference type="GO" id="GO:0005789">
    <property type="term" value="C:endoplasmic reticulum membrane"/>
    <property type="evidence" value="ECO:0007669"/>
    <property type="project" value="UniProtKB-ARBA"/>
</dbReference>
<comment type="pathway">
    <text evidence="2">Lipid metabolism; sphingolipid metabolism.</text>
</comment>
<dbReference type="GO" id="GO:0047560">
    <property type="term" value="F:3-dehydrosphinganine reductase activity"/>
    <property type="evidence" value="ECO:0007669"/>
    <property type="project" value="UniProtKB-EC"/>
</dbReference>
<dbReference type="CDD" id="cd08939">
    <property type="entry name" value="KDSR-like_SDR_c"/>
    <property type="match status" value="1"/>
</dbReference>
<dbReference type="PROSITE" id="PS00061">
    <property type="entry name" value="ADH_SHORT"/>
    <property type="match status" value="1"/>
</dbReference>
<dbReference type="InterPro" id="IPR020904">
    <property type="entry name" value="Sc_DH/Rdtase_CS"/>
</dbReference>
<dbReference type="GO" id="GO:0030148">
    <property type="term" value="P:sphingolipid biosynthetic process"/>
    <property type="evidence" value="ECO:0007669"/>
    <property type="project" value="InterPro"/>
</dbReference>
<sequence length="327" mass="35160">MDPLFFLLCLLLLVLLAVVFSLILFARPRPARVPLKGRHVLVSGGSSGIGFALARRAAAEGARVSILARDQTRLEEARDAIRLATGVDALVLVADVRDPAAVTSALEEAGPVDVLVCNQGVFLPLELEQQSMEEVRFTMDVNLMGTFHLIKAALPAMKRKAEETGVPASIALMSSQAGQVGVYGYSAYSASKFALRGLAEALQHEVIMDNIHVTLIFPPDTDTPGLAEELKRRPEITSIIAASAGGMKADDVAKKALNGIKSAQFVVPCNIEGTMLSIATAGLSPQPSFAWAFVEVMGASLMRLIGLFFQWNWFCAIEKWHAKKKCA</sequence>
<dbReference type="InterPro" id="IPR036291">
    <property type="entry name" value="NAD(P)-bd_dom_sf"/>
</dbReference>
<comment type="similarity">
    <text evidence="4">Belongs to the short-chain dehydrogenases/reductases (SDR) family.</text>
</comment>
<keyword evidence="6" id="KW-0256">Endoplasmic reticulum</keyword>
<evidence type="ECO:0000256" key="14">
    <source>
        <dbReference type="ARBA" id="ARBA00083783"/>
    </source>
</evidence>
<gene>
    <name evidence="15" type="ORF">Cni_G21978</name>
</gene>
<organism evidence="15 16">
    <name type="scientific">Canna indica</name>
    <name type="common">Indian-shot</name>
    <dbReference type="NCBI Taxonomy" id="4628"/>
    <lineage>
        <taxon>Eukaryota</taxon>
        <taxon>Viridiplantae</taxon>
        <taxon>Streptophyta</taxon>
        <taxon>Embryophyta</taxon>
        <taxon>Tracheophyta</taxon>
        <taxon>Spermatophyta</taxon>
        <taxon>Magnoliopsida</taxon>
        <taxon>Liliopsida</taxon>
        <taxon>Zingiberales</taxon>
        <taxon>Cannaceae</taxon>
        <taxon>Canna</taxon>
    </lineage>
</organism>
<evidence type="ECO:0000256" key="1">
    <source>
        <dbReference type="ARBA" id="ARBA00004240"/>
    </source>
</evidence>
<dbReference type="EC" id="1.1.1.102" evidence="11"/>
<comment type="catalytic activity">
    <reaction evidence="12">
        <text>sphinganine + NADP(+) = 3-oxosphinganine + NADPH + H(+)</text>
        <dbReference type="Rhea" id="RHEA:22640"/>
        <dbReference type="ChEBI" id="CHEBI:15378"/>
        <dbReference type="ChEBI" id="CHEBI:57783"/>
        <dbReference type="ChEBI" id="CHEBI:57817"/>
        <dbReference type="ChEBI" id="CHEBI:58299"/>
        <dbReference type="ChEBI" id="CHEBI:58349"/>
        <dbReference type="EC" id="1.1.1.102"/>
    </reaction>
</comment>
<dbReference type="PANTHER" id="PTHR43550">
    <property type="entry name" value="3-KETODIHYDROSPHINGOSINE REDUCTASE"/>
    <property type="match status" value="1"/>
</dbReference>
<dbReference type="Proteomes" id="UP001327560">
    <property type="component" value="Chromosome 7"/>
</dbReference>
<comment type="subcellular location">
    <subcellularLocation>
        <location evidence="1">Endoplasmic reticulum</location>
    </subcellularLocation>
</comment>
<accession>A0AAQ3KR16</accession>
<dbReference type="PANTHER" id="PTHR43550:SF3">
    <property type="entry name" value="3-KETODIHYDROSPHINGOSINE REDUCTASE"/>
    <property type="match status" value="1"/>
</dbReference>
<dbReference type="SUPFAM" id="SSF51735">
    <property type="entry name" value="NAD(P)-binding Rossmann-fold domains"/>
    <property type="match status" value="1"/>
</dbReference>
<dbReference type="InterPro" id="IPR045022">
    <property type="entry name" value="KDSR-like"/>
</dbReference>
<evidence type="ECO:0000256" key="13">
    <source>
        <dbReference type="ARBA" id="ARBA00081952"/>
    </source>
</evidence>
<comment type="pathway">
    <text evidence="3">Sphingolipid metabolism.</text>
</comment>
<protein>
    <recommendedName>
        <fullName evidence="11">3-dehydrosphinganine reductase</fullName>
        <ecNumber evidence="11">1.1.1.102</ecNumber>
    </recommendedName>
    <alternativeName>
        <fullName evidence="14">3-ketodihydrosphingosine reductase</fullName>
    </alternativeName>
    <alternativeName>
        <fullName evidence="13">3-ketosphinganine reductase</fullName>
    </alternativeName>
</protein>
<keyword evidence="10" id="KW-0443">Lipid metabolism</keyword>
<keyword evidence="9" id="KW-0560">Oxidoreductase</keyword>
<evidence type="ECO:0000313" key="16">
    <source>
        <dbReference type="Proteomes" id="UP001327560"/>
    </source>
</evidence>
<dbReference type="GO" id="GO:0006666">
    <property type="term" value="P:3-keto-sphinganine metabolic process"/>
    <property type="evidence" value="ECO:0007669"/>
    <property type="project" value="InterPro"/>
</dbReference>
<dbReference type="Gene3D" id="3.40.50.720">
    <property type="entry name" value="NAD(P)-binding Rossmann-like Domain"/>
    <property type="match status" value="1"/>
</dbReference>
<evidence type="ECO:0000256" key="12">
    <source>
        <dbReference type="ARBA" id="ARBA00050489"/>
    </source>
</evidence>
<keyword evidence="7" id="KW-0521">NADP</keyword>
<evidence type="ECO:0000256" key="2">
    <source>
        <dbReference type="ARBA" id="ARBA00004760"/>
    </source>
</evidence>
<evidence type="ECO:0000256" key="8">
    <source>
        <dbReference type="ARBA" id="ARBA00022919"/>
    </source>
</evidence>
<dbReference type="Pfam" id="PF00106">
    <property type="entry name" value="adh_short"/>
    <property type="match status" value="1"/>
</dbReference>
<keyword evidence="5" id="KW-0547">Nucleotide-binding</keyword>
<dbReference type="PRINTS" id="PR00081">
    <property type="entry name" value="GDHRDH"/>
</dbReference>
<evidence type="ECO:0000313" key="15">
    <source>
        <dbReference type="EMBL" id="WOL13209.1"/>
    </source>
</evidence>
<reference evidence="15 16" key="1">
    <citation type="submission" date="2023-10" db="EMBL/GenBank/DDBJ databases">
        <title>Chromosome-scale genome assembly provides insights into flower coloration mechanisms of Canna indica.</title>
        <authorList>
            <person name="Li C."/>
        </authorList>
    </citation>
    <scope>NUCLEOTIDE SEQUENCE [LARGE SCALE GENOMIC DNA]</scope>
    <source>
        <tissue evidence="15">Flower</tissue>
    </source>
</reference>
<name>A0AAQ3KR16_9LILI</name>
<evidence type="ECO:0000256" key="6">
    <source>
        <dbReference type="ARBA" id="ARBA00022824"/>
    </source>
</evidence>